<accession>A0ABD1EQY9</accession>
<dbReference type="EMBL" id="JBDJPC010000005">
    <property type="protein sequence ID" value="KAL1500936.1"/>
    <property type="molecule type" value="Genomic_DNA"/>
</dbReference>
<organism evidence="2 3">
    <name type="scientific">Hypothenemus hampei</name>
    <name type="common">Coffee berry borer</name>
    <dbReference type="NCBI Taxonomy" id="57062"/>
    <lineage>
        <taxon>Eukaryota</taxon>
        <taxon>Metazoa</taxon>
        <taxon>Ecdysozoa</taxon>
        <taxon>Arthropoda</taxon>
        <taxon>Hexapoda</taxon>
        <taxon>Insecta</taxon>
        <taxon>Pterygota</taxon>
        <taxon>Neoptera</taxon>
        <taxon>Endopterygota</taxon>
        <taxon>Coleoptera</taxon>
        <taxon>Polyphaga</taxon>
        <taxon>Cucujiformia</taxon>
        <taxon>Curculionidae</taxon>
        <taxon>Scolytinae</taxon>
        <taxon>Hypothenemus</taxon>
    </lineage>
</organism>
<gene>
    <name evidence="2" type="ORF">ABEB36_006352</name>
</gene>
<name>A0ABD1EQY9_HYPHA</name>
<keyword evidence="3" id="KW-1185">Reference proteome</keyword>
<reference evidence="2 3" key="1">
    <citation type="submission" date="2024-05" db="EMBL/GenBank/DDBJ databases">
        <title>Genetic variation in Jamaican populations of the coffee berry borer (Hypothenemus hampei).</title>
        <authorList>
            <person name="Errbii M."/>
            <person name="Myrie A."/>
        </authorList>
    </citation>
    <scope>NUCLEOTIDE SEQUENCE [LARGE SCALE GENOMIC DNA]</scope>
    <source>
        <strain evidence="2">JA-Hopewell-2020-01-JO</strain>
        <tissue evidence="2">Whole body</tissue>
    </source>
</reference>
<protein>
    <recommendedName>
        <fullName evidence="1">Rho-GAP domain-containing protein</fullName>
    </recommendedName>
</protein>
<dbReference type="AlphaFoldDB" id="A0ABD1EQY9"/>
<dbReference type="Gene3D" id="1.10.555.10">
    <property type="entry name" value="Rho GTPase activation protein"/>
    <property type="match status" value="1"/>
</dbReference>
<evidence type="ECO:0000259" key="1">
    <source>
        <dbReference type="PROSITE" id="PS50238"/>
    </source>
</evidence>
<dbReference type="Proteomes" id="UP001566132">
    <property type="component" value="Unassembled WGS sequence"/>
</dbReference>
<dbReference type="SUPFAM" id="SSF48350">
    <property type="entry name" value="GTPase activation domain, GAP"/>
    <property type="match status" value="1"/>
</dbReference>
<proteinExistence type="predicted"/>
<dbReference type="Pfam" id="PF00620">
    <property type="entry name" value="RhoGAP"/>
    <property type="match status" value="1"/>
</dbReference>
<dbReference type="InterPro" id="IPR000198">
    <property type="entry name" value="RhoGAP_dom"/>
</dbReference>
<dbReference type="InterPro" id="IPR008936">
    <property type="entry name" value="Rho_GTPase_activation_prot"/>
</dbReference>
<evidence type="ECO:0000313" key="3">
    <source>
        <dbReference type="Proteomes" id="UP001566132"/>
    </source>
</evidence>
<feature type="domain" description="Rho-GAP" evidence="1">
    <location>
        <begin position="10"/>
        <end position="203"/>
    </location>
</feature>
<comment type="caution">
    <text evidence="2">The sequence shown here is derived from an EMBL/GenBank/DDBJ whole genome shotgun (WGS) entry which is preliminary data.</text>
</comment>
<sequence>MCTVGFDFGLPLEDIFPSNDIHPRLKFLFDQALRWYHTDSRDIHLIMAERCSLSQLLELKERLVHSKDYYCMQYNTGAYFWMLRHFLGLLPLPLLPSYTNNVIFNWRALAKKLNNKTLCPTDIQSTLLKLPEKNLLLLYVLIQFLRKTSMRNSQSLNKSTLKYLIIYFSKVLFQRPYQPENIPKQNFFCPLLSYIIIKWKNVMPHYLSPKYSVADTFTETTLPIFSFIYKVDASCQTQMELELNGSENDTFYQTANDIVFPSISEEGEDWLTIIEETMKTISKVEESYIYDDYDTFIQEEFNQPTCINGFPIETQSGCHCSTPVIKIEPESSYVKFPDVFDLAEECKTAKVGCKLFCNDSPQSWPPDGSKERLQNISIAWRSSVNCISNAVRFSKRFLRSVTPSTANLRKFQKFIKHDKVKYRQTT</sequence>
<evidence type="ECO:0000313" key="2">
    <source>
        <dbReference type="EMBL" id="KAL1500936.1"/>
    </source>
</evidence>
<dbReference type="PROSITE" id="PS50238">
    <property type="entry name" value="RHOGAP"/>
    <property type="match status" value="1"/>
</dbReference>